<evidence type="ECO:0000313" key="6">
    <source>
        <dbReference type="Proteomes" id="UP001139409"/>
    </source>
</evidence>
<evidence type="ECO:0000256" key="1">
    <source>
        <dbReference type="SAM" id="SignalP"/>
    </source>
</evidence>
<comment type="caution">
    <text evidence="3">The sequence shown here is derived from an EMBL/GenBank/DDBJ whole genome shotgun (WGS) entry which is preliminary data.</text>
</comment>
<evidence type="ECO:0000313" key="3">
    <source>
        <dbReference type="EMBL" id="MCA6074916.1"/>
    </source>
</evidence>
<dbReference type="EMBL" id="JAIXNE010000004">
    <property type="protein sequence ID" value="MCA6077221.1"/>
    <property type="molecule type" value="Genomic_DNA"/>
</dbReference>
<evidence type="ECO:0000313" key="4">
    <source>
        <dbReference type="EMBL" id="MCA6076093.1"/>
    </source>
</evidence>
<dbReference type="PROSITE" id="PS50213">
    <property type="entry name" value="FAS1"/>
    <property type="match status" value="3"/>
</dbReference>
<accession>A0A9X1HN48</accession>
<proteinExistence type="predicted"/>
<dbReference type="InterPro" id="IPR000782">
    <property type="entry name" value="FAS1_domain"/>
</dbReference>
<evidence type="ECO:0000259" key="2">
    <source>
        <dbReference type="PROSITE" id="PS50213"/>
    </source>
</evidence>
<dbReference type="AlphaFoldDB" id="A0A9X1HN48"/>
<sequence length="467" mass="47787">MKKFKSLLSMMLMGTMIVVLSACGDDDDGGMNVNDDSIVEIAQGNADLSILVDLLERNPDLVQLLSNDGDFTVFAPTNAAFASLLGVVGQTSADDIPDAVVRRILLNHVLSGARVASGDITNGLTATTALSANDILTFGVAGGGVTVNGANVTTADVDASNGIIHIVDAVLVPELELSIVNTVVEPAYFNKNFSILTEAVVTAGLLETLIDPEAELTVFAPDNDAFAAANITSLEGLTADDLTPILTYHVLGSEVKAADLPSTAGGFATTVSSLGGDFYLTNNANGVFINGNSQVVATDIDQDNGVVHVINRTLVPASADIVGVAVAAGFSDLAAALTEAGLVDAVASPNGPFTVFAPTNDAFQALYTALGVDGPEDIDPLLGDGTLSAVLTYHVLQGRVFSSDLSDGLMPSTLQGGDFTINVGATVTLTDKDPDVADPTVTSTDVLSTNGVIHVIDGILLPIDTAL</sequence>
<dbReference type="PROSITE" id="PS51257">
    <property type="entry name" value="PROKAR_LIPOPROTEIN"/>
    <property type="match status" value="1"/>
</dbReference>
<reference evidence="3" key="1">
    <citation type="submission" date="2021-09" db="EMBL/GenBank/DDBJ databases">
        <title>Fulvivirga sp. isolated from coastal sediment.</title>
        <authorList>
            <person name="Yu H."/>
        </authorList>
    </citation>
    <scope>NUCLEOTIDE SEQUENCE</scope>
    <source>
        <strain evidence="3">1062</strain>
    </source>
</reference>
<organism evidence="3 6">
    <name type="scientific">Fulvivirga sedimenti</name>
    <dbReference type="NCBI Taxonomy" id="2879465"/>
    <lineage>
        <taxon>Bacteria</taxon>
        <taxon>Pseudomonadati</taxon>
        <taxon>Bacteroidota</taxon>
        <taxon>Cytophagia</taxon>
        <taxon>Cytophagales</taxon>
        <taxon>Fulvivirgaceae</taxon>
        <taxon>Fulvivirga</taxon>
    </lineage>
</organism>
<feature type="chain" id="PRO_5041114886" evidence="1">
    <location>
        <begin position="22"/>
        <end position="467"/>
    </location>
</feature>
<dbReference type="GO" id="GO:0005615">
    <property type="term" value="C:extracellular space"/>
    <property type="evidence" value="ECO:0007669"/>
    <property type="project" value="TreeGrafter"/>
</dbReference>
<dbReference type="SUPFAM" id="SSF82153">
    <property type="entry name" value="FAS1 domain"/>
    <property type="match status" value="3"/>
</dbReference>
<dbReference type="EMBL" id="JAIXNE010000003">
    <property type="protein sequence ID" value="MCA6076093.1"/>
    <property type="molecule type" value="Genomic_DNA"/>
</dbReference>
<protein>
    <submittedName>
        <fullName evidence="3">Fasciclin domain-containing protein</fullName>
    </submittedName>
</protein>
<dbReference type="PANTHER" id="PTHR10900:SF77">
    <property type="entry name" value="FI19380P1"/>
    <property type="match status" value="1"/>
</dbReference>
<dbReference type="InterPro" id="IPR036378">
    <property type="entry name" value="FAS1_dom_sf"/>
</dbReference>
<dbReference type="Pfam" id="PF02469">
    <property type="entry name" value="Fasciclin"/>
    <property type="match status" value="3"/>
</dbReference>
<dbReference type="Proteomes" id="UP001139409">
    <property type="component" value="Unassembled WGS sequence"/>
</dbReference>
<dbReference type="Gene3D" id="2.30.180.10">
    <property type="entry name" value="FAS1 domain"/>
    <property type="match status" value="3"/>
</dbReference>
<feature type="signal peptide" evidence="1">
    <location>
        <begin position="1"/>
        <end position="21"/>
    </location>
</feature>
<dbReference type="FunFam" id="2.30.180.10:FF:000032">
    <property type="entry name" value="Fasciclin domain-containing protein, putative"/>
    <property type="match status" value="2"/>
</dbReference>
<dbReference type="SMART" id="SM00554">
    <property type="entry name" value="FAS1"/>
    <property type="match status" value="3"/>
</dbReference>
<gene>
    <name evidence="3" type="ORF">LDX50_08550</name>
    <name evidence="4" type="ORF">LDX50_14520</name>
    <name evidence="5" type="ORF">LDX50_20240</name>
</gene>
<evidence type="ECO:0000313" key="5">
    <source>
        <dbReference type="EMBL" id="MCA6077221.1"/>
    </source>
</evidence>
<keyword evidence="1" id="KW-0732">Signal</keyword>
<feature type="domain" description="FAS1" evidence="2">
    <location>
        <begin position="317"/>
        <end position="460"/>
    </location>
</feature>
<dbReference type="RefSeq" id="WP_225698025.1">
    <property type="nucleotide sequence ID" value="NZ_JAIXNE010000002.1"/>
</dbReference>
<feature type="domain" description="FAS1" evidence="2">
    <location>
        <begin position="180"/>
        <end position="314"/>
    </location>
</feature>
<dbReference type="InterPro" id="IPR050904">
    <property type="entry name" value="Adhesion/Biosynth-related"/>
</dbReference>
<dbReference type="PANTHER" id="PTHR10900">
    <property type="entry name" value="PERIOSTIN-RELATED"/>
    <property type="match status" value="1"/>
</dbReference>
<dbReference type="EMBL" id="JAIXNE010000002">
    <property type="protein sequence ID" value="MCA6074916.1"/>
    <property type="molecule type" value="Genomic_DNA"/>
</dbReference>
<keyword evidence="6" id="KW-1185">Reference proteome</keyword>
<name>A0A9X1HN48_9BACT</name>
<feature type="domain" description="FAS1" evidence="2">
    <location>
        <begin position="35"/>
        <end position="171"/>
    </location>
</feature>